<gene>
    <name evidence="2" type="ORF">GCM10009613_41300</name>
</gene>
<feature type="compositionally biased region" description="Basic residues" evidence="1">
    <location>
        <begin position="37"/>
        <end position="48"/>
    </location>
</feature>
<evidence type="ECO:0000313" key="3">
    <source>
        <dbReference type="Proteomes" id="UP001501414"/>
    </source>
</evidence>
<dbReference type="EMBL" id="BAAAJK010000025">
    <property type="protein sequence ID" value="GAA1393945.1"/>
    <property type="molecule type" value="Genomic_DNA"/>
</dbReference>
<keyword evidence="3" id="KW-1185">Reference proteome</keyword>
<dbReference type="Proteomes" id="UP001501414">
    <property type="component" value="Unassembled WGS sequence"/>
</dbReference>
<sequence>MSATGTTGTGELESVRSAARARPTGDPAGGGCELTRSRPRAGQLHRHQTNPGSSAGTHDTVANDAVAYDVIGYDVIGYDVVTGNGAGACQDLCVSRSRNCQDR</sequence>
<name>A0ABN1XZV6_9PSEU</name>
<feature type="region of interest" description="Disordered" evidence="1">
    <location>
        <begin position="1"/>
        <end position="59"/>
    </location>
</feature>
<organism evidence="2 3">
    <name type="scientific">Pseudonocardia kongjuensis</name>
    <dbReference type="NCBI Taxonomy" id="102227"/>
    <lineage>
        <taxon>Bacteria</taxon>
        <taxon>Bacillati</taxon>
        <taxon>Actinomycetota</taxon>
        <taxon>Actinomycetes</taxon>
        <taxon>Pseudonocardiales</taxon>
        <taxon>Pseudonocardiaceae</taxon>
        <taxon>Pseudonocardia</taxon>
    </lineage>
</organism>
<proteinExistence type="predicted"/>
<evidence type="ECO:0000256" key="1">
    <source>
        <dbReference type="SAM" id="MobiDB-lite"/>
    </source>
</evidence>
<evidence type="ECO:0000313" key="2">
    <source>
        <dbReference type="EMBL" id="GAA1393945.1"/>
    </source>
</evidence>
<protein>
    <submittedName>
        <fullName evidence="2">Uncharacterized protein</fullName>
    </submittedName>
</protein>
<accession>A0ABN1XZV6</accession>
<reference evidence="2 3" key="1">
    <citation type="journal article" date="2019" name="Int. J. Syst. Evol. Microbiol.">
        <title>The Global Catalogue of Microorganisms (GCM) 10K type strain sequencing project: providing services to taxonomists for standard genome sequencing and annotation.</title>
        <authorList>
            <consortium name="The Broad Institute Genomics Platform"/>
            <consortium name="The Broad Institute Genome Sequencing Center for Infectious Disease"/>
            <person name="Wu L."/>
            <person name="Ma J."/>
        </authorList>
    </citation>
    <scope>NUCLEOTIDE SEQUENCE [LARGE SCALE GENOMIC DNA]</scope>
    <source>
        <strain evidence="2 3">JCM 11896</strain>
    </source>
</reference>
<comment type="caution">
    <text evidence="2">The sequence shown here is derived from an EMBL/GenBank/DDBJ whole genome shotgun (WGS) entry which is preliminary data.</text>
</comment>